<feature type="active site" description="Proton donor" evidence="2">
    <location>
        <position position="24"/>
    </location>
</feature>
<evidence type="ECO:0000313" key="3">
    <source>
        <dbReference type="EMBL" id="PLS29178.1"/>
    </source>
</evidence>
<dbReference type="InterPro" id="IPR010708">
    <property type="entry name" value="5'(3')-deoxyribonucleotidase"/>
</dbReference>
<dbReference type="GO" id="GO:0008253">
    <property type="term" value="F:5'-nucleotidase activity"/>
    <property type="evidence" value="ECO:0007669"/>
    <property type="project" value="InterPro"/>
</dbReference>
<dbReference type="GO" id="GO:0009223">
    <property type="term" value="P:pyrimidine deoxyribonucleotide catabolic process"/>
    <property type="evidence" value="ECO:0007669"/>
    <property type="project" value="TreeGrafter"/>
</dbReference>
<protein>
    <submittedName>
        <fullName evidence="3">5'-nucleotidase</fullName>
    </submittedName>
</protein>
<dbReference type="EMBL" id="NMWT01000008">
    <property type="protein sequence ID" value="PLS29178.1"/>
    <property type="molecule type" value="Genomic_DNA"/>
</dbReference>
<sequence length="223" mass="25531">MIPEQYRNQRVGVNGYRVLNLDLDGVCADYSGALRAYLIRHGLMDENVHPSEDRYELYQASGWPFRSYEGYLATHKAAESEHLYATMKPIDGAPEALRTLASNHVYIRIVTHRLFVSGQHRMVVADTAQWLDEWNIPYMSLCFTGLKDSMQATVHIDDSPSNIAALREMNQHVVVFDQPYNRDITGPRLHDWSPSSVDRLLDWFEHWPTEGGPEGIDGPSRRT</sequence>
<comment type="similarity">
    <text evidence="1">Belongs to the 5'(3')-deoxyribonucleotidase family.</text>
</comment>
<dbReference type="PANTHER" id="PTHR16504:SF4">
    <property type="entry name" value="5'(3')-DEOXYRIBONUCLEOTIDASE"/>
    <property type="match status" value="1"/>
</dbReference>
<dbReference type="AlphaFoldDB" id="A0A2N5J4P3"/>
<dbReference type="InterPro" id="IPR036412">
    <property type="entry name" value="HAD-like_sf"/>
</dbReference>
<name>A0A2N5J4P3_9BIFI</name>
<comment type="caution">
    <text evidence="3">The sequence shown here is derived from an EMBL/GenBank/DDBJ whole genome shotgun (WGS) entry which is preliminary data.</text>
</comment>
<dbReference type="Proteomes" id="UP000235034">
    <property type="component" value="Unassembled WGS sequence"/>
</dbReference>
<dbReference type="InterPro" id="IPR023214">
    <property type="entry name" value="HAD_sf"/>
</dbReference>
<organism evidence="3 4">
    <name type="scientific">Bifidobacterium parmae</name>
    <dbReference type="NCBI Taxonomy" id="361854"/>
    <lineage>
        <taxon>Bacteria</taxon>
        <taxon>Bacillati</taxon>
        <taxon>Actinomycetota</taxon>
        <taxon>Actinomycetes</taxon>
        <taxon>Bifidobacteriales</taxon>
        <taxon>Bifidobacteriaceae</taxon>
        <taxon>Bifidobacterium</taxon>
    </lineage>
</organism>
<evidence type="ECO:0000256" key="1">
    <source>
        <dbReference type="ARBA" id="ARBA00009589"/>
    </source>
</evidence>
<dbReference type="PANTHER" id="PTHR16504">
    <property type="entry name" value="5'(3')-DEOXYRIBONUCLEOTIDASE"/>
    <property type="match status" value="1"/>
</dbReference>
<evidence type="ECO:0000313" key="4">
    <source>
        <dbReference type="Proteomes" id="UP000235034"/>
    </source>
</evidence>
<feature type="active site" description="Nucleophile" evidence="2">
    <location>
        <position position="22"/>
    </location>
</feature>
<evidence type="ECO:0000256" key="2">
    <source>
        <dbReference type="PIRSR" id="PIRSR610708-1"/>
    </source>
</evidence>
<dbReference type="Gene3D" id="3.40.50.1000">
    <property type="entry name" value="HAD superfamily/HAD-like"/>
    <property type="match status" value="1"/>
</dbReference>
<accession>A0A2N5J4P3</accession>
<reference evidence="3 4" key="1">
    <citation type="submission" date="2017-07" db="EMBL/GenBank/DDBJ databases">
        <title>Bifidobacterium novel species.</title>
        <authorList>
            <person name="Lugli G.A."/>
            <person name="Milani C."/>
            <person name="Duranti S."/>
            <person name="Mangifesta M."/>
        </authorList>
    </citation>
    <scope>NUCLEOTIDE SEQUENCE [LARGE SCALE GENOMIC DNA]</scope>
    <source>
        <strain evidence="3 4">77</strain>
    </source>
</reference>
<proteinExistence type="inferred from homology"/>
<keyword evidence="4" id="KW-1185">Reference proteome</keyword>
<dbReference type="SUPFAM" id="SSF56784">
    <property type="entry name" value="HAD-like"/>
    <property type="match status" value="1"/>
</dbReference>
<dbReference type="Pfam" id="PF06941">
    <property type="entry name" value="NT5C"/>
    <property type="match status" value="1"/>
</dbReference>
<gene>
    <name evidence="3" type="ORF">Uis4E_0756</name>
</gene>